<evidence type="ECO:0008006" key="3">
    <source>
        <dbReference type="Google" id="ProtNLM"/>
    </source>
</evidence>
<evidence type="ECO:0000256" key="1">
    <source>
        <dbReference type="SAM" id="Phobius"/>
    </source>
</evidence>
<dbReference type="Gene3D" id="2.60.40.10">
    <property type="entry name" value="Immunoglobulins"/>
    <property type="match status" value="1"/>
</dbReference>
<accession>A0A382SA42</accession>
<keyword evidence="1" id="KW-1133">Transmembrane helix</keyword>
<proteinExistence type="predicted"/>
<protein>
    <recommendedName>
        <fullName evidence="3">Alpha-galactosidase NEW3 domain-containing protein</fullName>
    </recommendedName>
</protein>
<name>A0A382SA42_9ZZZZ</name>
<dbReference type="InterPro" id="IPR013783">
    <property type="entry name" value="Ig-like_fold"/>
</dbReference>
<dbReference type="EMBL" id="UINC01127365">
    <property type="protein sequence ID" value="SVD06432.1"/>
    <property type="molecule type" value="Genomic_DNA"/>
</dbReference>
<gene>
    <name evidence="2" type="ORF">METZ01_LOCUS359286</name>
</gene>
<feature type="non-terminal residue" evidence="2">
    <location>
        <position position="308"/>
    </location>
</feature>
<reference evidence="2" key="1">
    <citation type="submission" date="2018-05" db="EMBL/GenBank/DDBJ databases">
        <authorList>
            <person name="Lanie J.A."/>
            <person name="Ng W.-L."/>
            <person name="Kazmierczak K.M."/>
            <person name="Andrzejewski T.M."/>
            <person name="Davidsen T.M."/>
            <person name="Wayne K.J."/>
            <person name="Tettelin H."/>
            <person name="Glass J.I."/>
            <person name="Rusch D."/>
            <person name="Podicherti R."/>
            <person name="Tsui H.-C.T."/>
            <person name="Winkler M.E."/>
        </authorList>
    </citation>
    <scope>NUCLEOTIDE SEQUENCE</scope>
</reference>
<keyword evidence="1" id="KW-0472">Membrane</keyword>
<evidence type="ECO:0000313" key="2">
    <source>
        <dbReference type="EMBL" id="SVD06432.1"/>
    </source>
</evidence>
<sequence>MPTCGSRSIWLHCDPEWDFSLAVSKDGNENYDFSCGCFIINDREEIEITIILTNEGNRQNNYNLEAISEDSPDPFSLAFDPSFVSSLQPGQSIDLTLTLKPRDDYSGRSTYLVVEAVSSGDGEIEESEPISIALEQSGNVDMSISSPLNAPVGGTIVHSFQITNANKEEARRVYLVVSGIDPGDKLAEQWVTFEDKDGKRIDYGSFLTILPELTTVVTLRVSIPSSASVGSYNLEIWMSNDKNLRISDKYALDFVATEAVETEESNFLLYGSIALVFGGVLVYGYRNFFTDAGFEDDYDDDFDELEEV</sequence>
<organism evidence="2">
    <name type="scientific">marine metagenome</name>
    <dbReference type="NCBI Taxonomy" id="408172"/>
    <lineage>
        <taxon>unclassified sequences</taxon>
        <taxon>metagenomes</taxon>
        <taxon>ecological metagenomes</taxon>
    </lineage>
</organism>
<feature type="transmembrane region" description="Helical" evidence="1">
    <location>
        <begin position="267"/>
        <end position="285"/>
    </location>
</feature>
<keyword evidence="1" id="KW-0812">Transmembrane</keyword>
<dbReference type="AlphaFoldDB" id="A0A382SA42"/>